<keyword evidence="2" id="KW-1185">Reference proteome</keyword>
<dbReference type="SUPFAM" id="SSF53187">
    <property type="entry name" value="Zn-dependent exopeptidases"/>
    <property type="match status" value="1"/>
</dbReference>
<evidence type="ECO:0000313" key="1">
    <source>
        <dbReference type="EMBL" id="SIS92343.1"/>
    </source>
</evidence>
<dbReference type="PIRSF" id="PIRSF029730">
    <property type="entry name" value="UCP029730"/>
    <property type="match status" value="1"/>
</dbReference>
<protein>
    <submittedName>
        <fullName evidence="1">Predicted N-formylglutamate amidohydrolase</fullName>
    </submittedName>
</protein>
<dbReference type="GO" id="GO:0016787">
    <property type="term" value="F:hydrolase activity"/>
    <property type="evidence" value="ECO:0007669"/>
    <property type="project" value="UniProtKB-KW"/>
</dbReference>
<dbReference type="OrthoDB" id="9815326at2"/>
<dbReference type="EMBL" id="FTOT01000003">
    <property type="protein sequence ID" value="SIS92343.1"/>
    <property type="molecule type" value="Genomic_DNA"/>
</dbReference>
<keyword evidence="1" id="KW-0378">Hydrolase</keyword>
<accession>A0A1N7N1Q9</accession>
<dbReference type="AlphaFoldDB" id="A0A1N7N1Q9"/>
<dbReference type="STRING" id="1086013.SAMN05421774_10359"/>
<sequence length="258" mass="27944">MNLHRDQVARLAADAVETLHSDSSSPLLLLCEHAGAVIPAPWGTLGLDPAFLTTHYAWDPGVDGLTRDLAARLTATAVLTRYSRIFTDYNRHADDWDHMRPDLGGIPVPGNLAISGAERALRRAIAVAPVDQAIHQALDGRHAIVSVHSFTPVMAGQHRPVDIGVLWREETAFVRATLEGLHRRAPALGLRIGNNAPYDWRKVEAYSLDAHGLKRGLPCLYLEINNALFATRTAETLAPLLADVMTEALGKVLEAGAG</sequence>
<gene>
    <name evidence="1" type="ORF">SAMN05421774_10359</name>
</gene>
<evidence type="ECO:0000313" key="2">
    <source>
        <dbReference type="Proteomes" id="UP000186141"/>
    </source>
</evidence>
<dbReference type="Pfam" id="PF05013">
    <property type="entry name" value="FGase"/>
    <property type="match status" value="1"/>
</dbReference>
<dbReference type="Gene3D" id="3.40.630.40">
    <property type="entry name" value="Zn-dependent exopeptidases"/>
    <property type="match status" value="1"/>
</dbReference>
<name>A0A1N7N1Q9_9RHOB</name>
<reference evidence="1 2" key="1">
    <citation type="submission" date="2017-01" db="EMBL/GenBank/DDBJ databases">
        <authorList>
            <person name="Mah S.A."/>
            <person name="Swanson W.J."/>
            <person name="Moy G.W."/>
            <person name="Vacquier V.D."/>
        </authorList>
    </citation>
    <scope>NUCLEOTIDE SEQUENCE [LARGE SCALE GENOMIC DNA]</scope>
    <source>
        <strain evidence="1 2">DSM 26375</strain>
    </source>
</reference>
<organism evidence="1 2">
    <name type="scientific">Gemmobacter megaterium</name>
    <dbReference type="NCBI Taxonomy" id="1086013"/>
    <lineage>
        <taxon>Bacteria</taxon>
        <taxon>Pseudomonadati</taxon>
        <taxon>Pseudomonadota</taxon>
        <taxon>Alphaproteobacteria</taxon>
        <taxon>Rhodobacterales</taxon>
        <taxon>Paracoccaceae</taxon>
        <taxon>Gemmobacter</taxon>
    </lineage>
</organism>
<dbReference type="InterPro" id="IPR007709">
    <property type="entry name" value="N-FG_amidohydro"/>
</dbReference>
<proteinExistence type="predicted"/>
<dbReference type="Proteomes" id="UP000186141">
    <property type="component" value="Unassembled WGS sequence"/>
</dbReference>
<dbReference type="RefSeq" id="WP_076530377.1">
    <property type="nucleotide sequence ID" value="NZ_BMEH01000003.1"/>
</dbReference>
<dbReference type="InterPro" id="IPR011227">
    <property type="entry name" value="UCP029730"/>
</dbReference>